<dbReference type="EMBL" id="HACG01024141">
    <property type="protein sequence ID" value="CEK71006.1"/>
    <property type="molecule type" value="Transcribed_RNA"/>
</dbReference>
<protein>
    <submittedName>
        <fullName evidence="1">Uncharacterized protein</fullName>
    </submittedName>
</protein>
<name>A0A0B6ZT62_9EUPU</name>
<reference evidence="1" key="1">
    <citation type="submission" date="2014-12" db="EMBL/GenBank/DDBJ databases">
        <title>Insight into the proteome of Arion vulgaris.</title>
        <authorList>
            <person name="Aradska J."/>
            <person name="Bulat T."/>
            <person name="Smidak R."/>
            <person name="Sarate P."/>
            <person name="Gangsoo J."/>
            <person name="Sialana F."/>
            <person name="Bilban M."/>
            <person name="Lubec G."/>
        </authorList>
    </citation>
    <scope>NUCLEOTIDE SEQUENCE</scope>
    <source>
        <tissue evidence="1">Skin</tissue>
    </source>
</reference>
<gene>
    <name evidence="1" type="primary">ORF76544</name>
</gene>
<sequence>MILSLHMGWGHLDTDITETSPNHTKNNMLTDSGLVTNTISLEKYTQLIVLHSYTS</sequence>
<accession>A0A0B6ZT62</accession>
<evidence type="ECO:0000313" key="1">
    <source>
        <dbReference type="EMBL" id="CEK71006.1"/>
    </source>
</evidence>
<proteinExistence type="predicted"/>
<dbReference type="AlphaFoldDB" id="A0A0B6ZT62"/>
<organism evidence="1">
    <name type="scientific">Arion vulgaris</name>
    <dbReference type="NCBI Taxonomy" id="1028688"/>
    <lineage>
        <taxon>Eukaryota</taxon>
        <taxon>Metazoa</taxon>
        <taxon>Spiralia</taxon>
        <taxon>Lophotrochozoa</taxon>
        <taxon>Mollusca</taxon>
        <taxon>Gastropoda</taxon>
        <taxon>Heterobranchia</taxon>
        <taxon>Euthyneura</taxon>
        <taxon>Panpulmonata</taxon>
        <taxon>Eupulmonata</taxon>
        <taxon>Stylommatophora</taxon>
        <taxon>Helicina</taxon>
        <taxon>Arionoidea</taxon>
        <taxon>Arionidae</taxon>
        <taxon>Arion</taxon>
    </lineage>
</organism>